<keyword evidence="5 6" id="KW-0472">Membrane</keyword>
<organism evidence="7 8">
    <name type="scientific">Symbiochloris irregularis</name>
    <dbReference type="NCBI Taxonomy" id="706552"/>
    <lineage>
        <taxon>Eukaryota</taxon>
        <taxon>Viridiplantae</taxon>
        <taxon>Chlorophyta</taxon>
        <taxon>core chlorophytes</taxon>
        <taxon>Trebouxiophyceae</taxon>
        <taxon>Trebouxiales</taxon>
        <taxon>Trebouxiaceae</taxon>
        <taxon>Symbiochloris</taxon>
    </lineage>
</organism>
<dbReference type="Gene3D" id="1.20.1260.100">
    <property type="entry name" value="TspO/MBR protein"/>
    <property type="match status" value="1"/>
</dbReference>
<dbReference type="GO" id="GO:0016020">
    <property type="term" value="C:membrane"/>
    <property type="evidence" value="ECO:0007669"/>
    <property type="project" value="UniProtKB-SubCell"/>
</dbReference>
<sequence length="215" mass="22654">MGHVLSVASFIGLPLAAGIGVGVAIQHDVQHWYKHLKKPSWNPPDALFGPVWTVLYTAMGYASYLVFKAGGGPVPLTLYGVQLALNLAWSPLFFKVKEIGFAVADITALVGVLVATIVEFHKVDPTAAYLLLPYLGWTTFAAALTINIYRHNPQERGKKSQQLQDDLLDAAEVGANATQSAADKVSYEASRAMDKLGAAGGGGSTGPSGASVKST</sequence>
<evidence type="ECO:0000313" key="8">
    <source>
        <dbReference type="Proteomes" id="UP001465755"/>
    </source>
</evidence>
<dbReference type="CDD" id="cd15904">
    <property type="entry name" value="TSPO_MBR"/>
    <property type="match status" value="1"/>
</dbReference>
<evidence type="ECO:0008006" key="9">
    <source>
        <dbReference type="Google" id="ProtNLM"/>
    </source>
</evidence>
<comment type="caution">
    <text evidence="7">The sequence shown here is derived from an EMBL/GenBank/DDBJ whole genome shotgun (WGS) entry which is preliminary data.</text>
</comment>
<dbReference type="Pfam" id="PF03073">
    <property type="entry name" value="TspO_MBR"/>
    <property type="match status" value="1"/>
</dbReference>
<name>A0AAW1PVH2_9CHLO</name>
<dbReference type="FunFam" id="1.20.1260.100:FF:000001">
    <property type="entry name" value="translocator protein 2"/>
    <property type="match status" value="1"/>
</dbReference>
<keyword evidence="3 6" id="KW-0812">Transmembrane</keyword>
<dbReference type="InterPro" id="IPR004307">
    <property type="entry name" value="TspO_MBR"/>
</dbReference>
<dbReference type="GO" id="GO:0033013">
    <property type="term" value="P:tetrapyrrole metabolic process"/>
    <property type="evidence" value="ECO:0007669"/>
    <property type="project" value="UniProtKB-ARBA"/>
</dbReference>
<dbReference type="EMBL" id="JALJOQ010000002">
    <property type="protein sequence ID" value="KAK9813948.1"/>
    <property type="molecule type" value="Genomic_DNA"/>
</dbReference>
<evidence type="ECO:0000313" key="7">
    <source>
        <dbReference type="EMBL" id="KAK9813948.1"/>
    </source>
</evidence>
<evidence type="ECO:0000256" key="4">
    <source>
        <dbReference type="ARBA" id="ARBA00022989"/>
    </source>
</evidence>
<dbReference type="InterPro" id="IPR038330">
    <property type="entry name" value="TspO/MBR-related_sf"/>
</dbReference>
<dbReference type="PANTHER" id="PTHR10057:SF0">
    <property type="entry name" value="TRANSLOCATOR PROTEIN"/>
    <property type="match status" value="1"/>
</dbReference>
<feature type="transmembrane region" description="Helical" evidence="6">
    <location>
        <begin position="101"/>
        <end position="121"/>
    </location>
</feature>
<feature type="transmembrane region" description="Helical" evidence="6">
    <location>
        <begin position="6"/>
        <end position="25"/>
    </location>
</feature>
<dbReference type="PANTHER" id="PTHR10057">
    <property type="entry name" value="PERIPHERAL-TYPE BENZODIAZEPINE RECEPTOR"/>
    <property type="match status" value="1"/>
</dbReference>
<feature type="transmembrane region" description="Helical" evidence="6">
    <location>
        <begin position="76"/>
        <end position="94"/>
    </location>
</feature>
<evidence type="ECO:0000256" key="3">
    <source>
        <dbReference type="ARBA" id="ARBA00022692"/>
    </source>
</evidence>
<evidence type="ECO:0000256" key="6">
    <source>
        <dbReference type="SAM" id="Phobius"/>
    </source>
</evidence>
<keyword evidence="4 6" id="KW-1133">Transmembrane helix</keyword>
<proteinExistence type="inferred from homology"/>
<feature type="transmembrane region" description="Helical" evidence="6">
    <location>
        <begin position="46"/>
        <end position="64"/>
    </location>
</feature>
<keyword evidence="8" id="KW-1185">Reference proteome</keyword>
<dbReference type="AlphaFoldDB" id="A0AAW1PVH2"/>
<evidence type="ECO:0000256" key="1">
    <source>
        <dbReference type="ARBA" id="ARBA00004141"/>
    </source>
</evidence>
<accession>A0AAW1PVH2</accession>
<feature type="transmembrane region" description="Helical" evidence="6">
    <location>
        <begin position="127"/>
        <end position="149"/>
    </location>
</feature>
<gene>
    <name evidence="7" type="ORF">WJX73_006152</name>
</gene>
<evidence type="ECO:0000256" key="2">
    <source>
        <dbReference type="ARBA" id="ARBA00007524"/>
    </source>
</evidence>
<reference evidence="7 8" key="1">
    <citation type="journal article" date="2024" name="Nat. Commun.">
        <title>Phylogenomics reveals the evolutionary origins of lichenization in chlorophyte algae.</title>
        <authorList>
            <person name="Puginier C."/>
            <person name="Libourel C."/>
            <person name="Otte J."/>
            <person name="Skaloud P."/>
            <person name="Haon M."/>
            <person name="Grisel S."/>
            <person name="Petersen M."/>
            <person name="Berrin J.G."/>
            <person name="Delaux P.M."/>
            <person name="Dal Grande F."/>
            <person name="Keller J."/>
        </authorList>
    </citation>
    <scope>NUCLEOTIDE SEQUENCE [LARGE SCALE GENOMIC DNA]</scope>
    <source>
        <strain evidence="7 8">SAG 2036</strain>
    </source>
</reference>
<dbReference type="Proteomes" id="UP001465755">
    <property type="component" value="Unassembled WGS sequence"/>
</dbReference>
<comment type="subcellular location">
    <subcellularLocation>
        <location evidence="1">Membrane</location>
        <topology evidence="1">Multi-pass membrane protein</topology>
    </subcellularLocation>
</comment>
<protein>
    <recommendedName>
        <fullName evidence="9">Translocator protein</fullName>
    </recommendedName>
</protein>
<evidence type="ECO:0000256" key="5">
    <source>
        <dbReference type="ARBA" id="ARBA00023136"/>
    </source>
</evidence>
<comment type="similarity">
    <text evidence="2">Belongs to the TspO/BZRP family.</text>
</comment>